<sequence length="1177" mass="131864">MASVTPQRRRRGDDDDGGNEEDEISIDGESRASSTPNKRVRLSDANDAGDSNDEADASLSNPAVLPDSFRRSPQERDKQRLPPRTRREVRKHQPGSIVRLRLTNFVTYTAAEFHPGPSLNMIIGPNGTGKSTLVCAIALGLGAPPSVLGRAKDVGEFVRHGCKVAETEIELAGNPDRHGGRNQVVGARFTREGNKVEFSLNGRKTTKKEVQKLLAEFSIQVQNLCQFLPQDRVVEFAALNPVELLVQTQQAAAAPQVSEWHEDLKGMRREQKAKQGQQQTLLENLKHMEQRQNLAEGDVQRLRERAEFQQRIEALEKLRPFPEYQVAKRKNGEARRRMKEAERDLTLLRAQVEPNLQAERAKKEYLDQVELVAKKRETQVEKMQKTAATAKHNMEAAEDAIKLNAKLLEDEKDTVKKTKQKIPDLQRSLRQIQNAMENPPAEVDLAEMNERTRQLIMQKREVQEEISALKSEAGSLEQQITVQDEIFQRAEQEKQHSQTQAGQLATKLRAISQPAHQAWEWIQANRHRFESEVYGPPVIECSVPDARHAAAIESAIGADATAFTVTSHEDFKMLNRQLYTQMRLPNISIRASHHPTSHFTDHPPCPKERLREYGFQTYLIDLIEGPDAVLGMLCDNRGLHSVAYTPGNLSVQQTNALKHPSSPINSWVTNTETYSIARRREYGDKATSTRTTALKPARNFKDSAAGGGQPQQDEDLERRMHSAARAKQDFRTQHDALLAKLRGELQPRLEDHERNELALREAKMTAQRAQSAFAGLPAKLQNAQQKHTDALTQIRDSWTRQFRFLTARDAATLQKGQRALDYATQVSTLRTLHLQYLEAAITAIEARSDHASLQARTVDQRARLATCEQELRTLTREKQALLARAQELQGICEHIGADFDDYTTELYQSQVKTWEPEQLETELQSLAARLDLTGSGAGSARLLAEYEARAQDIVVQCARRDELDAALEAINERITEVRLQWEPEVDSVIARISEAFGDNFARIGCAGEVAVYKDEEDFENWAVQIKVKFREHEPLSLLDSHRQSGGERAVSTIFFLMALQSLARSPFRVVDEINQGMDPRNERLVHSRMVEIACGSATTSAAGDGGGGSQYFLITPKLLPGLRYERGMRVHCIASGEYMPSAAMLKRAGAAGLGAKKPTLDLAELARRVMAVSAGGT</sequence>
<keyword evidence="8" id="KW-1185">Reference proteome</keyword>
<dbReference type="SUPFAM" id="SSF52540">
    <property type="entry name" value="P-loop containing nucleoside triphosphate hydrolases"/>
    <property type="match status" value="1"/>
</dbReference>
<dbReference type="InterPro" id="IPR027417">
    <property type="entry name" value="P-loop_NTPase"/>
</dbReference>
<comment type="similarity">
    <text evidence="1">Belongs to the SMC family. SMC5 subfamily.</text>
</comment>
<dbReference type="AlphaFoldDB" id="A0A4U0TIS0"/>
<accession>A0A4U0TIS0</accession>
<comment type="caution">
    <text evidence="7">The sequence shown here is derived from an EMBL/GenBank/DDBJ whole genome shotgun (WGS) entry which is preliminary data.</text>
</comment>
<dbReference type="GO" id="GO:0000724">
    <property type="term" value="P:double-strand break repair via homologous recombination"/>
    <property type="evidence" value="ECO:0007669"/>
    <property type="project" value="TreeGrafter"/>
</dbReference>
<dbReference type="EMBL" id="NAJL01000110">
    <property type="protein sequence ID" value="TKA21681.1"/>
    <property type="molecule type" value="Genomic_DNA"/>
</dbReference>
<evidence type="ECO:0000256" key="4">
    <source>
        <dbReference type="SAM" id="Coils"/>
    </source>
</evidence>
<dbReference type="GO" id="GO:0030915">
    <property type="term" value="C:Smc5-Smc6 complex"/>
    <property type="evidence" value="ECO:0007669"/>
    <property type="project" value="TreeGrafter"/>
</dbReference>
<dbReference type="GO" id="GO:0005634">
    <property type="term" value="C:nucleus"/>
    <property type="evidence" value="ECO:0007669"/>
    <property type="project" value="TreeGrafter"/>
</dbReference>
<evidence type="ECO:0000313" key="8">
    <source>
        <dbReference type="Proteomes" id="UP000308549"/>
    </source>
</evidence>
<evidence type="ECO:0000256" key="3">
    <source>
        <dbReference type="ARBA" id="ARBA00023054"/>
    </source>
</evidence>
<name>A0A4U0TIS0_9PEZI</name>
<evidence type="ECO:0000259" key="6">
    <source>
        <dbReference type="Pfam" id="PF02463"/>
    </source>
</evidence>
<feature type="coiled-coil region" evidence="4">
    <location>
        <begin position="380"/>
        <end position="479"/>
    </location>
</feature>
<feature type="coiled-coil region" evidence="4">
    <location>
        <begin position="864"/>
        <end position="891"/>
    </location>
</feature>
<feature type="coiled-coil region" evidence="4">
    <location>
        <begin position="285"/>
        <end position="351"/>
    </location>
</feature>
<gene>
    <name evidence="7" type="ORF">B0A50_08798</name>
</gene>
<feature type="region of interest" description="Disordered" evidence="5">
    <location>
        <begin position="1"/>
        <end position="95"/>
    </location>
</feature>
<keyword evidence="3 4" id="KW-0175">Coiled coil</keyword>
<evidence type="ECO:0000256" key="2">
    <source>
        <dbReference type="ARBA" id="ARBA00018687"/>
    </source>
</evidence>
<evidence type="ECO:0000256" key="5">
    <source>
        <dbReference type="SAM" id="MobiDB-lite"/>
    </source>
</evidence>
<feature type="domain" description="RecF/RecN/SMC N-terminal" evidence="6">
    <location>
        <begin position="97"/>
        <end position="1089"/>
    </location>
</feature>
<dbReference type="GO" id="GO:0003697">
    <property type="term" value="F:single-stranded DNA binding"/>
    <property type="evidence" value="ECO:0007669"/>
    <property type="project" value="TreeGrafter"/>
</dbReference>
<dbReference type="PANTHER" id="PTHR45916:SF1">
    <property type="entry name" value="STRUCTURAL MAINTENANCE OF CHROMOSOMES PROTEIN 5"/>
    <property type="match status" value="1"/>
</dbReference>
<evidence type="ECO:0000256" key="1">
    <source>
        <dbReference type="ARBA" id="ARBA00010171"/>
    </source>
</evidence>
<dbReference type="InterPro" id="IPR003395">
    <property type="entry name" value="RecF/RecN/SMC_N"/>
</dbReference>
<dbReference type="Gene3D" id="3.40.50.300">
    <property type="entry name" value="P-loop containing nucleotide triphosphate hydrolases"/>
    <property type="match status" value="2"/>
</dbReference>
<feature type="compositionally biased region" description="Acidic residues" evidence="5">
    <location>
        <begin position="14"/>
        <end position="26"/>
    </location>
</feature>
<feature type="compositionally biased region" description="Basic residues" evidence="5">
    <location>
        <begin position="81"/>
        <end position="93"/>
    </location>
</feature>
<dbReference type="Pfam" id="PF02463">
    <property type="entry name" value="SMC_N"/>
    <property type="match status" value="1"/>
</dbReference>
<evidence type="ECO:0000313" key="7">
    <source>
        <dbReference type="EMBL" id="TKA21681.1"/>
    </source>
</evidence>
<dbReference type="OrthoDB" id="10254973at2759"/>
<reference evidence="7 8" key="1">
    <citation type="submission" date="2017-03" db="EMBL/GenBank/DDBJ databases">
        <title>Genomes of endolithic fungi from Antarctica.</title>
        <authorList>
            <person name="Coleine C."/>
            <person name="Masonjones S."/>
            <person name="Stajich J.E."/>
        </authorList>
    </citation>
    <scope>NUCLEOTIDE SEQUENCE [LARGE SCALE GENOMIC DNA]</scope>
    <source>
        <strain evidence="7 8">CCFEE 6315</strain>
    </source>
</reference>
<protein>
    <recommendedName>
        <fullName evidence="2">Structural maintenance of chromosomes protein 5</fullName>
    </recommendedName>
</protein>
<feature type="region of interest" description="Disordered" evidence="5">
    <location>
        <begin position="683"/>
        <end position="721"/>
    </location>
</feature>
<dbReference type="Proteomes" id="UP000308549">
    <property type="component" value="Unassembled WGS sequence"/>
</dbReference>
<dbReference type="PANTHER" id="PTHR45916">
    <property type="entry name" value="STRUCTURAL MAINTENANCE OF CHROMOSOMES PROTEIN 5"/>
    <property type="match status" value="1"/>
</dbReference>
<feature type="compositionally biased region" description="Basic and acidic residues" evidence="5">
    <location>
        <begin position="68"/>
        <end position="80"/>
    </location>
</feature>
<proteinExistence type="inferred from homology"/>
<organism evidence="7 8">
    <name type="scientific">Salinomyces thailandicus</name>
    <dbReference type="NCBI Taxonomy" id="706561"/>
    <lineage>
        <taxon>Eukaryota</taxon>
        <taxon>Fungi</taxon>
        <taxon>Dikarya</taxon>
        <taxon>Ascomycota</taxon>
        <taxon>Pezizomycotina</taxon>
        <taxon>Dothideomycetes</taxon>
        <taxon>Dothideomycetidae</taxon>
        <taxon>Mycosphaerellales</taxon>
        <taxon>Teratosphaeriaceae</taxon>
        <taxon>Salinomyces</taxon>
    </lineage>
</organism>